<feature type="compositionally biased region" description="Basic residues" evidence="1">
    <location>
        <begin position="153"/>
        <end position="163"/>
    </location>
</feature>
<comment type="caution">
    <text evidence="2">The sequence shown here is derived from an EMBL/GenBank/DDBJ whole genome shotgun (WGS) entry which is preliminary data.</text>
</comment>
<feature type="region of interest" description="Disordered" evidence="1">
    <location>
        <begin position="79"/>
        <end position="98"/>
    </location>
</feature>
<evidence type="ECO:0000313" key="2">
    <source>
        <dbReference type="EMBL" id="KAA3487230.1"/>
    </source>
</evidence>
<organism evidence="2 3">
    <name type="scientific">Gossypium australe</name>
    <dbReference type="NCBI Taxonomy" id="47621"/>
    <lineage>
        <taxon>Eukaryota</taxon>
        <taxon>Viridiplantae</taxon>
        <taxon>Streptophyta</taxon>
        <taxon>Embryophyta</taxon>
        <taxon>Tracheophyta</taxon>
        <taxon>Spermatophyta</taxon>
        <taxon>Magnoliopsida</taxon>
        <taxon>eudicotyledons</taxon>
        <taxon>Gunneridae</taxon>
        <taxon>Pentapetalae</taxon>
        <taxon>rosids</taxon>
        <taxon>malvids</taxon>
        <taxon>Malvales</taxon>
        <taxon>Malvaceae</taxon>
        <taxon>Malvoideae</taxon>
        <taxon>Gossypium</taxon>
    </lineage>
</organism>
<dbReference type="OrthoDB" id="996821at2759"/>
<feature type="region of interest" description="Disordered" evidence="1">
    <location>
        <begin position="144"/>
        <end position="163"/>
    </location>
</feature>
<dbReference type="PANTHER" id="PTHR33240:SF15">
    <property type="entry name" value="GAG-PRO-LIKE PROTEIN"/>
    <property type="match status" value="1"/>
</dbReference>
<accession>A0A5B6WZ92</accession>
<dbReference type="Proteomes" id="UP000325315">
    <property type="component" value="Unassembled WGS sequence"/>
</dbReference>
<name>A0A5B6WZ92_9ROSI</name>
<evidence type="ECO:0000313" key="3">
    <source>
        <dbReference type="Proteomes" id="UP000325315"/>
    </source>
</evidence>
<dbReference type="AlphaFoldDB" id="A0A5B6WZ92"/>
<proteinExistence type="predicted"/>
<reference evidence="2" key="1">
    <citation type="submission" date="2019-08" db="EMBL/GenBank/DDBJ databases">
        <authorList>
            <person name="Liu F."/>
        </authorList>
    </citation>
    <scope>NUCLEOTIDE SEQUENCE [LARGE SCALE GENOMIC DNA]</scope>
    <source>
        <strain evidence="2">PA1801</strain>
        <tissue evidence="2">Leaf</tissue>
    </source>
</reference>
<keyword evidence="3" id="KW-1185">Reference proteome</keyword>
<dbReference type="EMBL" id="SMMG02000001">
    <property type="protein sequence ID" value="KAA3487230.1"/>
    <property type="molecule type" value="Genomic_DNA"/>
</dbReference>
<evidence type="ECO:0000256" key="1">
    <source>
        <dbReference type="SAM" id="MobiDB-lite"/>
    </source>
</evidence>
<dbReference type="PANTHER" id="PTHR33240">
    <property type="entry name" value="OS08G0508500 PROTEIN"/>
    <property type="match status" value="1"/>
</dbReference>
<gene>
    <name evidence="2" type="ORF">EPI10_031068</name>
</gene>
<sequence length="163" mass="18493">MLNVLPLSTLNRLPVDSSHMKTCQNIMRALDNTERRVIGRIEIPLLIGLNTYEVDFLVMDIKPSYNCLLGRPCIHSTGAVPSKQDPSAKNIQNHKDGPAVDSWEMSLAWKRTRKIPSRKSQCTNADGQTRPLWLKVQARCEAKEERAGEEARKKKAVTKWVRS</sequence>
<protein>
    <submittedName>
        <fullName evidence="2">Aldehyde dehydrogenase family 2 member C4-like</fullName>
    </submittedName>
</protein>